<sequence>MILTQEREIQNSPALFDTIYTNIRYILSPQSTLKIKIEGI</sequence>
<protein>
    <submittedName>
        <fullName evidence="1">Uncharacterized protein</fullName>
    </submittedName>
</protein>
<evidence type="ECO:0000313" key="1">
    <source>
        <dbReference type="EMBL" id="QFS45741.1"/>
    </source>
</evidence>
<evidence type="ECO:0000313" key="2">
    <source>
        <dbReference type="Proteomes" id="UP000326678"/>
    </source>
</evidence>
<organism evidence="1 2">
    <name type="scientific">Nostoc sphaeroides CCNUC1</name>
    <dbReference type="NCBI Taxonomy" id="2653204"/>
    <lineage>
        <taxon>Bacteria</taxon>
        <taxon>Bacillati</taxon>
        <taxon>Cyanobacteriota</taxon>
        <taxon>Cyanophyceae</taxon>
        <taxon>Nostocales</taxon>
        <taxon>Nostocaceae</taxon>
        <taxon>Nostoc</taxon>
    </lineage>
</organism>
<accession>A0A5P8VZI5</accession>
<name>A0A5P8VZI5_9NOSO</name>
<dbReference type="Proteomes" id="UP000326678">
    <property type="component" value="Chromosome Gxm1"/>
</dbReference>
<gene>
    <name evidence="1" type="ORF">GXM_03218</name>
</gene>
<keyword evidence="2" id="KW-1185">Reference proteome</keyword>
<dbReference type="AlphaFoldDB" id="A0A5P8VZI5"/>
<proteinExistence type="predicted"/>
<dbReference type="EMBL" id="CP045226">
    <property type="protein sequence ID" value="QFS45741.1"/>
    <property type="molecule type" value="Genomic_DNA"/>
</dbReference>
<reference evidence="1 2" key="1">
    <citation type="submission" date="2019-10" db="EMBL/GenBank/DDBJ databases">
        <title>Genomic and transcriptomic insights into the perfect genentic adaptation of a filamentous nitrogen-fixing cyanobacterium to rice fields.</title>
        <authorList>
            <person name="Chen Z."/>
        </authorList>
    </citation>
    <scope>NUCLEOTIDE SEQUENCE [LARGE SCALE GENOMIC DNA]</scope>
    <source>
        <strain evidence="1">CCNUC1</strain>
    </source>
</reference>
<dbReference type="KEGG" id="nsh:GXM_03218"/>